<evidence type="ECO:0000256" key="1">
    <source>
        <dbReference type="ARBA" id="ARBA00022723"/>
    </source>
</evidence>
<protein>
    <recommendedName>
        <fullName evidence="9">Nuclear receptor domain-containing protein</fullName>
    </recommendedName>
</protein>
<dbReference type="PANTHER" id="PTHR46011">
    <property type="entry name" value="NUCLEAR HORMONE RECEPTOR FAMILY MEMBER NHR-86-RELATED"/>
    <property type="match status" value="1"/>
</dbReference>
<dbReference type="Gene3D" id="3.30.50.10">
    <property type="entry name" value="Erythroid Transcription Factor GATA-1, subunit A"/>
    <property type="match status" value="1"/>
</dbReference>
<gene>
    <name evidence="10" type="ORF">OXX778_LOCUS20565</name>
</gene>
<evidence type="ECO:0000313" key="10">
    <source>
        <dbReference type="EMBL" id="CAF1088864.1"/>
    </source>
</evidence>
<keyword evidence="5" id="KW-0238">DNA-binding</keyword>
<proteinExistence type="predicted"/>
<dbReference type="Pfam" id="PF00105">
    <property type="entry name" value="zf-C4"/>
    <property type="match status" value="1"/>
</dbReference>
<dbReference type="PROSITE" id="PS51030">
    <property type="entry name" value="NUCLEAR_REC_DBD_2"/>
    <property type="match status" value="2"/>
</dbReference>
<evidence type="ECO:0000259" key="9">
    <source>
        <dbReference type="PROSITE" id="PS51030"/>
    </source>
</evidence>
<dbReference type="GO" id="GO:0043565">
    <property type="term" value="F:sequence-specific DNA binding"/>
    <property type="evidence" value="ECO:0007669"/>
    <property type="project" value="InterPro"/>
</dbReference>
<keyword evidence="1" id="KW-0479">Metal-binding</keyword>
<dbReference type="Proteomes" id="UP000663879">
    <property type="component" value="Unassembled WGS sequence"/>
</dbReference>
<comment type="caution">
    <text evidence="10">The sequence shown here is derived from an EMBL/GenBank/DDBJ whole genome shotgun (WGS) entry which is preliminary data.</text>
</comment>
<evidence type="ECO:0000256" key="5">
    <source>
        <dbReference type="ARBA" id="ARBA00023125"/>
    </source>
</evidence>
<dbReference type="GO" id="GO:0003700">
    <property type="term" value="F:DNA-binding transcription factor activity"/>
    <property type="evidence" value="ECO:0007669"/>
    <property type="project" value="InterPro"/>
</dbReference>
<reference evidence="10" key="1">
    <citation type="submission" date="2021-02" db="EMBL/GenBank/DDBJ databases">
        <authorList>
            <person name="Nowell W R."/>
        </authorList>
    </citation>
    <scope>NUCLEOTIDE SEQUENCE</scope>
    <source>
        <strain evidence="10">Ploen Becks lab</strain>
    </source>
</reference>
<dbReference type="AlphaFoldDB" id="A0A814NAG0"/>
<evidence type="ECO:0000256" key="3">
    <source>
        <dbReference type="ARBA" id="ARBA00022833"/>
    </source>
</evidence>
<evidence type="ECO:0000256" key="8">
    <source>
        <dbReference type="ARBA" id="ARBA00023242"/>
    </source>
</evidence>
<organism evidence="10 11">
    <name type="scientific">Brachionus calyciflorus</name>
    <dbReference type="NCBI Taxonomy" id="104777"/>
    <lineage>
        <taxon>Eukaryota</taxon>
        <taxon>Metazoa</taxon>
        <taxon>Spiralia</taxon>
        <taxon>Gnathifera</taxon>
        <taxon>Rotifera</taxon>
        <taxon>Eurotatoria</taxon>
        <taxon>Monogononta</taxon>
        <taxon>Pseudotrocha</taxon>
        <taxon>Ploima</taxon>
        <taxon>Brachionidae</taxon>
        <taxon>Brachionus</taxon>
    </lineage>
</organism>
<dbReference type="GO" id="GO:0008270">
    <property type="term" value="F:zinc ion binding"/>
    <property type="evidence" value="ECO:0007669"/>
    <property type="project" value="UniProtKB-KW"/>
</dbReference>
<dbReference type="EMBL" id="CAJNOC010006933">
    <property type="protein sequence ID" value="CAF1088864.1"/>
    <property type="molecule type" value="Genomic_DNA"/>
</dbReference>
<feature type="domain" description="Nuclear receptor" evidence="9">
    <location>
        <begin position="120"/>
        <end position="195"/>
    </location>
</feature>
<feature type="domain" description="Nuclear receptor" evidence="9">
    <location>
        <begin position="220"/>
        <end position="299"/>
    </location>
</feature>
<sequence length="299" mass="35147">MHLILIKNLFIDLMSHLGEKNIPRLMEFLDYILSEYRRVPIKVYAFLTHPNETRKAFDDFLIMKQGEPKISKTLNKRINTPAETSQYKLIEKINIKSSNKKFQVEKEIERVTTIGHKIQIKTCLVCNSRPIDTFHLGPGICNACRMFFIYSYKKCHLLKCERNNKCQKLIGHGQCKLCRYQRCIEAGMKWRGRVRQRVKMPKEFKKSLPQSMGQLCLTSDVKCICCGSTNKVSNHYGTQMCNKCVSWYCNIRNSESKRQRLVCRQKFSQLKNECHKLSDFEPKSCGKCRFDKIQVFVKF</sequence>
<keyword evidence="2" id="KW-0863">Zinc-finger</keyword>
<keyword evidence="3" id="KW-0862">Zinc</keyword>
<dbReference type="SUPFAM" id="SSF57716">
    <property type="entry name" value="Glucocorticoid receptor-like (DNA-binding domain)"/>
    <property type="match status" value="1"/>
</dbReference>
<dbReference type="SMART" id="SM00399">
    <property type="entry name" value="ZnF_C4"/>
    <property type="match status" value="1"/>
</dbReference>
<dbReference type="InterPro" id="IPR001628">
    <property type="entry name" value="Znf_hrmn_rcpt"/>
</dbReference>
<name>A0A814NAG0_9BILA</name>
<evidence type="ECO:0000256" key="7">
    <source>
        <dbReference type="ARBA" id="ARBA00023170"/>
    </source>
</evidence>
<dbReference type="PANTHER" id="PTHR46011:SF6">
    <property type="entry name" value="HIGH ZINC ACTIVATED NUCLEAR RECEPTOR PROTEIN"/>
    <property type="match status" value="1"/>
</dbReference>
<keyword evidence="8" id="KW-0539">Nucleus</keyword>
<evidence type="ECO:0000256" key="4">
    <source>
        <dbReference type="ARBA" id="ARBA00023015"/>
    </source>
</evidence>
<dbReference type="InterPro" id="IPR013088">
    <property type="entry name" value="Znf_NHR/GATA"/>
</dbReference>
<keyword evidence="7" id="KW-0675">Receptor</keyword>
<evidence type="ECO:0000256" key="6">
    <source>
        <dbReference type="ARBA" id="ARBA00023163"/>
    </source>
</evidence>
<evidence type="ECO:0000313" key="11">
    <source>
        <dbReference type="Proteomes" id="UP000663879"/>
    </source>
</evidence>
<dbReference type="GO" id="GO:0005634">
    <property type="term" value="C:nucleus"/>
    <property type="evidence" value="ECO:0007669"/>
    <property type="project" value="TreeGrafter"/>
</dbReference>
<dbReference type="OrthoDB" id="5850793at2759"/>
<accession>A0A814NAG0</accession>
<keyword evidence="4" id="KW-0805">Transcription regulation</keyword>
<keyword evidence="11" id="KW-1185">Reference proteome</keyword>
<keyword evidence="6" id="KW-0804">Transcription</keyword>
<evidence type="ECO:0000256" key="2">
    <source>
        <dbReference type="ARBA" id="ARBA00022771"/>
    </source>
</evidence>